<evidence type="ECO:0000256" key="3">
    <source>
        <dbReference type="ARBA" id="ARBA00022771"/>
    </source>
</evidence>
<feature type="compositionally biased region" description="Basic residues" evidence="6">
    <location>
        <begin position="151"/>
        <end position="175"/>
    </location>
</feature>
<dbReference type="InterPro" id="IPR036236">
    <property type="entry name" value="Znf_C2H2_sf"/>
</dbReference>
<protein>
    <submittedName>
        <fullName evidence="8">Zinc finger protein 79</fullName>
    </submittedName>
</protein>
<comment type="caution">
    <text evidence="8">The sequence shown here is derived from an EMBL/GenBank/DDBJ whole genome shotgun (WGS) entry which is preliminary data.</text>
</comment>
<evidence type="ECO:0000313" key="9">
    <source>
        <dbReference type="Proteomes" id="UP000299102"/>
    </source>
</evidence>
<dbReference type="Pfam" id="PF00096">
    <property type="entry name" value="zf-C2H2"/>
    <property type="match status" value="2"/>
</dbReference>
<keyword evidence="1" id="KW-0479">Metal-binding</keyword>
<evidence type="ECO:0000256" key="6">
    <source>
        <dbReference type="SAM" id="MobiDB-lite"/>
    </source>
</evidence>
<dbReference type="PANTHER" id="PTHR24379">
    <property type="entry name" value="KRAB AND ZINC FINGER DOMAIN-CONTAINING"/>
    <property type="match status" value="1"/>
</dbReference>
<evidence type="ECO:0000256" key="5">
    <source>
        <dbReference type="PROSITE-ProRule" id="PRU00042"/>
    </source>
</evidence>
<feature type="domain" description="C2H2-type" evidence="7">
    <location>
        <begin position="485"/>
        <end position="513"/>
    </location>
</feature>
<name>A0A4C1TBG4_EUMVA</name>
<evidence type="ECO:0000256" key="1">
    <source>
        <dbReference type="ARBA" id="ARBA00022723"/>
    </source>
</evidence>
<evidence type="ECO:0000313" key="8">
    <source>
        <dbReference type="EMBL" id="GBP11516.1"/>
    </source>
</evidence>
<feature type="domain" description="C2H2-type" evidence="7">
    <location>
        <begin position="393"/>
        <end position="420"/>
    </location>
</feature>
<sequence>MQTPSETAGVCGGCGCGERALAPAGPLAARLYRLVLADALVESVESRLCWECRGRLAAFARFARRAAHAQRGLLLQAQGGSTFTPWPPRLQAQRAAVLYCGPHDPSTPLPKVEPRPDSVLVVKPEPVDVYEEPPDRVDALALPVPSPAEVKKRKRKKEKGTAKKKNSKRTKKKPKEKLIEQNGGESSDGLSDLGSLLDLYADEKTVSEEREEAKVDDLIEELVPGASLLELSAAEAAAERERALRSTEFAAHPHKCTQCVDTFESQSAAEEHATAFHSQGGEHACDICGARVESESMLAAHRARHTRRYACDSCAHRTRSAAEARQHRRTHRPSRAHPTRDDQTEVEPPTESAAATGAGAGTRPRCVECNKEFSSRKTYRYHLSVIHEGRNRYPCATCGKVYQWKSNLWRHMKNHAARAAGELYCTPCRRAFASVATYTQHLRASRRHVREDQFRYACADCGRRFPTKTRLRDHVDWDHLQAVRHRCDACHKPFKSKMSLYVHVKNVHRRADAGLNLCHVCGKSYQNQAKLKYHIVAMHTTETPYSCARCGAAFGWYSSLYRHQREVHDKIKLQPKRARPKKGEGAAPPPAPAPPLLPHGGGDAL</sequence>
<dbReference type="EMBL" id="BGZK01000046">
    <property type="protein sequence ID" value="GBP11516.1"/>
    <property type="molecule type" value="Genomic_DNA"/>
</dbReference>
<accession>A0A4C1TBG4</accession>
<feature type="domain" description="C2H2-type" evidence="7">
    <location>
        <begin position="364"/>
        <end position="392"/>
    </location>
</feature>
<feature type="domain" description="C2H2-type" evidence="7">
    <location>
        <begin position="516"/>
        <end position="544"/>
    </location>
</feature>
<feature type="compositionally biased region" description="Basic residues" evidence="6">
    <location>
        <begin position="326"/>
        <end position="337"/>
    </location>
</feature>
<evidence type="ECO:0000256" key="2">
    <source>
        <dbReference type="ARBA" id="ARBA00022737"/>
    </source>
</evidence>
<feature type="compositionally biased region" description="Low complexity" evidence="6">
    <location>
        <begin position="183"/>
        <end position="192"/>
    </location>
</feature>
<dbReference type="PROSITE" id="PS00028">
    <property type="entry name" value="ZINC_FINGER_C2H2_1"/>
    <property type="match status" value="7"/>
</dbReference>
<dbReference type="FunFam" id="3.30.160.60:FF:000710">
    <property type="entry name" value="Zinc finger protein 768"/>
    <property type="match status" value="1"/>
</dbReference>
<feature type="compositionally biased region" description="Pro residues" evidence="6">
    <location>
        <begin position="587"/>
        <end position="597"/>
    </location>
</feature>
<dbReference type="Proteomes" id="UP000299102">
    <property type="component" value="Unassembled WGS sequence"/>
</dbReference>
<dbReference type="PROSITE" id="PS50157">
    <property type="entry name" value="ZINC_FINGER_C2H2_2"/>
    <property type="match status" value="9"/>
</dbReference>
<feature type="region of interest" description="Disordered" evidence="6">
    <location>
        <begin position="132"/>
        <end position="192"/>
    </location>
</feature>
<dbReference type="Gene3D" id="3.30.160.60">
    <property type="entry name" value="Classic Zinc Finger"/>
    <property type="match status" value="5"/>
</dbReference>
<gene>
    <name evidence="8" type="primary">ZNF79</name>
    <name evidence="8" type="ORF">EVAR_92997_1</name>
</gene>
<keyword evidence="2" id="KW-0677">Repeat</keyword>
<feature type="domain" description="C2H2-type" evidence="7">
    <location>
        <begin position="309"/>
        <end position="336"/>
    </location>
</feature>
<evidence type="ECO:0000259" key="7">
    <source>
        <dbReference type="PROSITE" id="PS50157"/>
    </source>
</evidence>
<feature type="domain" description="C2H2-type" evidence="7">
    <location>
        <begin position="283"/>
        <end position="310"/>
    </location>
</feature>
<dbReference type="PANTHER" id="PTHR24379:SF125">
    <property type="entry name" value="C2H2-TYPE DOMAIN-CONTAINING PROTEIN"/>
    <property type="match status" value="1"/>
</dbReference>
<dbReference type="OrthoDB" id="10039931at2759"/>
<keyword evidence="9" id="KW-1185">Reference proteome</keyword>
<dbReference type="STRING" id="151549.A0A4C1TBG4"/>
<dbReference type="InterPro" id="IPR013087">
    <property type="entry name" value="Znf_C2H2_type"/>
</dbReference>
<feature type="domain" description="C2H2-type" evidence="7">
    <location>
        <begin position="456"/>
        <end position="479"/>
    </location>
</feature>
<feature type="region of interest" description="Disordered" evidence="6">
    <location>
        <begin position="320"/>
        <end position="364"/>
    </location>
</feature>
<keyword evidence="4" id="KW-0862">Zinc</keyword>
<feature type="domain" description="C2H2-type" evidence="7">
    <location>
        <begin position="545"/>
        <end position="573"/>
    </location>
</feature>
<dbReference type="Pfam" id="PF12874">
    <property type="entry name" value="zf-met"/>
    <property type="match status" value="1"/>
</dbReference>
<proteinExistence type="predicted"/>
<feature type="region of interest" description="Disordered" evidence="6">
    <location>
        <begin position="568"/>
        <end position="605"/>
    </location>
</feature>
<reference evidence="8 9" key="1">
    <citation type="journal article" date="2019" name="Commun. Biol.">
        <title>The bagworm genome reveals a unique fibroin gene that provides high tensile strength.</title>
        <authorList>
            <person name="Kono N."/>
            <person name="Nakamura H."/>
            <person name="Ohtoshi R."/>
            <person name="Tomita M."/>
            <person name="Numata K."/>
            <person name="Arakawa K."/>
        </authorList>
    </citation>
    <scope>NUCLEOTIDE SEQUENCE [LARGE SCALE GENOMIC DNA]</scope>
</reference>
<evidence type="ECO:0000256" key="4">
    <source>
        <dbReference type="ARBA" id="ARBA00022833"/>
    </source>
</evidence>
<dbReference type="GO" id="GO:0008270">
    <property type="term" value="F:zinc ion binding"/>
    <property type="evidence" value="ECO:0007669"/>
    <property type="project" value="UniProtKB-KW"/>
</dbReference>
<organism evidence="8 9">
    <name type="scientific">Eumeta variegata</name>
    <name type="common">Bagworm moth</name>
    <name type="synonym">Eumeta japonica</name>
    <dbReference type="NCBI Taxonomy" id="151549"/>
    <lineage>
        <taxon>Eukaryota</taxon>
        <taxon>Metazoa</taxon>
        <taxon>Ecdysozoa</taxon>
        <taxon>Arthropoda</taxon>
        <taxon>Hexapoda</taxon>
        <taxon>Insecta</taxon>
        <taxon>Pterygota</taxon>
        <taxon>Neoptera</taxon>
        <taxon>Endopterygota</taxon>
        <taxon>Lepidoptera</taxon>
        <taxon>Glossata</taxon>
        <taxon>Ditrysia</taxon>
        <taxon>Tineoidea</taxon>
        <taxon>Psychidae</taxon>
        <taxon>Oiketicinae</taxon>
        <taxon>Eumeta</taxon>
    </lineage>
</organism>
<dbReference type="SMART" id="SM00355">
    <property type="entry name" value="ZnF_C2H2"/>
    <property type="match status" value="10"/>
</dbReference>
<keyword evidence="3 5" id="KW-0863">Zinc-finger</keyword>
<feature type="domain" description="C2H2-type" evidence="7">
    <location>
        <begin position="423"/>
        <end position="453"/>
    </location>
</feature>
<dbReference type="SUPFAM" id="SSF57667">
    <property type="entry name" value="beta-beta-alpha zinc fingers"/>
    <property type="match status" value="4"/>
</dbReference>
<dbReference type="AlphaFoldDB" id="A0A4C1TBG4"/>